<dbReference type="Proteomes" id="UP001165297">
    <property type="component" value="Unassembled WGS sequence"/>
</dbReference>
<reference evidence="2" key="1">
    <citation type="submission" date="2021-10" db="EMBL/GenBank/DDBJ databases">
        <authorList>
            <person name="Dean J.D."/>
            <person name="Kim M.K."/>
            <person name="Newey C.N."/>
            <person name="Stoker T.S."/>
            <person name="Thompson D.W."/>
            <person name="Grose J.H."/>
        </authorList>
    </citation>
    <scope>NUCLEOTIDE SEQUENCE</scope>
    <source>
        <strain evidence="2">BT635</strain>
    </source>
</reference>
<evidence type="ECO:0000256" key="1">
    <source>
        <dbReference type="SAM" id="SignalP"/>
    </source>
</evidence>
<name>A0ABS8A9C3_9BACT</name>
<keyword evidence="1" id="KW-0732">Signal</keyword>
<keyword evidence="3" id="KW-1185">Reference proteome</keyword>
<proteinExistence type="predicted"/>
<dbReference type="EMBL" id="JAJADQ010000002">
    <property type="protein sequence ID" value="MCB2376990.1"/>
    <property type="molecule type" value="Genomic_DNA"/>
</dbReference>
<dbReference type="RefSeq" id="WP_226183402.1">
    <property type="nucleotide sequence ID" value="NZ_JAJADQ010000002.1"/>
</dbReference>
<evidence type="ECO:0008006" key="4">
    <source>
        <dbReference type="Google" id="ProtNLM"/>
    </source>
</evidence>
<accession>A0ABS8A9C3</accession>
<comment type="caution">
    <text evidence="2">The sequence shown here is derived from an EMBL/GenBank/DDBJ whole genome shotgun (WGS) entry which is preliminary data.</text>
</comment>
<evidence type="ECO:0000313" key="2">
    <source>
        <dbReference type="EMBL" id="MCB2376990.1"/>
    </source>
</evidence>
<dbReference type="PROSITE" id="PS51257">
    <property type="entry name" value="PROKAR_LIPOPROTEIN"/>
    <property type="match status" value="1"/>
</dbReference>
<sequence>MSTLRCAPLKCLAWLAPVAALALAGCQNDTVPGPESGKEYFPLEIGSYRVYAVADTLWNAFQRTPSSYQFRETVTDQVSDATGKPAYRVVRARRTLPTDTWRDDSVMVVSVASRSLVLTKNNRRTVELVFPVQQDRTWDMYAFMLGDTTEALDTGDRRYDNRRYQNIGEPFQIMAGGKTYRYDQTLTTALIVGNPNKYGFDDEVNRSTYQQVYAKGVGPVYRVRRRFDYCDPQTGTCGKSNTRIYKGQARHEILIEQGKL</sequence>
<protein>
    <recommendedName>
        <fullName evidence="4">Lipoprotein</fullName>
    </recommendedName>
</protein>
<feature type="signal peptide" evidence="1">
    <location>
        <begin position="1"/>
        <end position="24"/>
    </location>
</feature>
<feature type="chain" id="PRO_5047370217" description="Lipoprotein" evidence="1">
    <location>
        <begin position="25"/>
        <end position="260"/>
    </location>
</feature>
<gene>
    <name evidence="2" type="ORF">LGH70_05320</name>
</gene>
<evidence type="ECO:0000313" key="3">
    <source>
        <dbReference type="Proteomes" id="UP001165297"/>
    </source>
</evidence>
<organism evidence="2 3">
    <name type="scientific">Hymenobacter nitidus</name>
    <dbReference type="NCBI Taxonomy" id="2880929"/>
    <lineage>
        <taxon>Bacteria</taxon>
        <taxon>Pseudomonadati</taxon>
        <taxon>Bacteroidota</taxon>
        <taxon>Cytophagia</taxon>
        <taxon>Cytophagales</taxon>
        <taxon>Hymenobacteraceae</taxon>
        <taxon>Hymenobacter</taxon>
    </lineage>
</organism>